<keyword evidence="6" id="KW-0694">RNA-binding</keyword>
<evidence type="ECO:0000313" key="9">
    <source>
        <dbReference type="Proteomes" id="UP000239549"/>
    </source>
</evidence>
<protein>
    <recommendedName>
        <fullName evidence="10">YcfA family protein</fullName>
    </recommendedName>
</protein>
<keyword evidence="3" id="KW-0540">Nuclease</keyword>
<evidence type="ECO:0008006" key="10">
    <source>
        <dbReference type="Google" id="ProtNLM"/>
    </source>
</evidence>
<dbReference type="Gene3D" id="3.30.920.30">
    <property type="entry name" value="Hypothetical protein"/>
    <property type="match status" value="1"/>
</dbReference>
<proteinExistence type="inferred from homology"/>
<evidence type="ECO:0000256" key="6">
    <source>
        <dbReference type="ARBA" id="ARBA00022884"/>
    </source>
</evidence>
<evidence type="ECO:0000256" key="2">
    <source>
        <dbReference type="ARBA" id="ARBA00022649"/>
    </source>
</evidence>
<accession>A0A2L2XCN3</accession>
<dbReference type="RefSeq" id="WP_231702730.1">
    <property type="nucleotide sequence ID" value="NZ_BFAV01000125.1"/>
</dbReference>
<comment type="caution">
    <text evidence="8">The sequence shown here is derived from an EMBL/GenBank/DDBJ whole genome shotgun (WGS) entry which is preliminary data.</text>
</comment>
<evidence type="ECO:0000256" key="5">
    <source>
        <dbReference type="ARBA" id="ARBA00022801"/>
    </source>
</evidence>
<dbReference type="GO" id="GO:0003729">
    <property type="term" value="F:mRNA binding"/>
    <property type="evidence" value="ECO:0007669"/>
    <property type="project" value="InterPro"/>
</dbReference>
<name>A0A2L2XCN3_9FIRM</name>
<sequence>MNFKDLDKLLRRYGFSCRQSGKGSSHFTYFHPELPDILPIPKERPIKAVYVKQAIILIQKLKEKGNME</sequence>
<evidence type="ECO:0000313" key="8">
    <source>
        <dbReference type="EMBL" id="GBF33985.1"/>
    </source>
</evidence>
<dbReference type="InterPro" id="IPR038570">
    <property type="entry name" value="HicA_sf"/>
</dbReference>
<dbReference type="SUPFAM" id="SSF54786">
    <property type="entry name" value="YcfA/nrd intein domain"/>
    <property type="match status" value="1"/>
</dbReference>
<keyword evidence="4" id="KW-0255">Endonuclease</keyword>
<comment type="similarity">
    <text evidence="1">Belongs to the HicA mRNA interferase family.</text>
</comment>
<dbReference type="AlphaFoldDB" id="A0A2L2XCN3"/>
<dbReference type="EMBL" id="BFAV01000125">
    <property type="protein sequence ID" value="GBF33985.1"/>
    <property type="molecule type" value="Genomic_DNA"/>
</dbReference>
<evidence type="ECO:0000256" key="3">
    <source>
        <dbReference type="ARBA" id="ARBA00022722"/>
    </source>
</evidence>
<dbReference type="InterPro" id="IPR012933">
    <property type="entry name" value="HicA_mRNA_interferase"/>
</dbReference>
<evidence type="ECO:0000256" key="7">
    <source>
        <dbReference type="ARBA" id="ARBA00023016"/>
    </source>
</evidence>
<keyword evidence="9" id="KW-1185">Reference proteome</keyword>
<keyword evidence="2" id="KW-1277">Toxin-antitoxin system</keyword>
<dbReference type="Proteomes" id="UP000239549">
    <property type="component" value="Unassembled WGS sequence"/>
</dbReference>
<dbReference type="GO" id="GO:0004519">
    <property type="term" value="F:endonuclease activity"/>
    <property type="evidence" value="ECO:0007669"/>
    <property type="project" value="UniProtKB-KW"/>
</dbReference>
<dbReference type="Pfam" id="PF07927">
    <property type="entry name" value="HicA_toxin"/>
    <property type="match status" value="1"/>
</dbReference>
<gene>
    <name evidence="8" type="ORF">DCCM_3096</name>
</gene>
<evidence type="ECO:0000256" key="4">
    <source>
        <dbReference type="ARBA" id="ARBA00022759"/>
    </source>
</evidence>
<dbReference type="GO" id="GO:0016787">
    <property type="term" value="F:hydrolase activity"/>
    <property type="evidence" value="ECO:0007669"/>
    <property type="project" value="UniProtKB-KW"/>
</dbReference>
<organism evidence="8 9">
    <name type="scientific">Desulfocucumis palustris</name>
    <dbReference type="NCBI Taxonomy" id="1898651"/>
    <lineage>
        <taxon>Bacteria</taxon>
        <taxon>Bacillati</taxon>
        <taxon>Bacillota</taxon>
        <taxon>Clostridia</taxon>
        <taxon>Eubacteriales</taxon>
        <taxon>Desulfocucumaceae</taxon>
        <taxon>Desulfocucumis</taxon>
    </lineage>
</organism>
<keyword evidence="7" id="KW-0346">Stress response</keyword>
<evidence type="ECO:0000256" key="1">
    <source>
        <dbReference type="ARBA" id="ARBA00006620"/>
    </source>
</evidence>
<keyword evidence="5" id="KW-0378">Hydrolase</keyword>
<reference evidence="9" key="1">
    <citation type="submission" date="2018-02" db="EMBL/GenBank/DDBJ databases">
        <title>Genome sequence of Desulfocucumis palustris strain NAW-5.</title>
        <authorList>
            <person name="Watanabe M."/>
            <person name="Kojima H."/>
            <person name="Fukui M."/>
        </authorList>
    </citation>
    <scope>NUCLEOTIDE SEQUENCE [LARGE SCALE GENOMIC DNA]</scope>
    <source>
        <strain evidence="9">NAW-5</strain>
    </source>
</reference>